<dbReference type="EMBL" id="JABXWD010000325">
    <property type="protein sequence ID" value="MBV6342715.1"/>
    <property type="molecule type" value="Genomic_DNA"/>
</dbReference>
<proteinExistence type="predicted"/>
<dbReference type="Proteomes" id="UP001196980">
    <property type="component" value="Unassembled WGS sequence"/>
</dbReference>
<evidence type="ECO:0000313" key="2">
    <source>
        <dbReference type="Proteomes" id="UP001196980"/>
    </source>
</evidence>
<protein>
    <submittedName>
        <fullName evidence="1">Uncharacterized protein</fullName>
    </submittedName>
</protein>
<accession>A0ABS6S281</accession>
<reference evidence="1 2" key="1">
    <citation type="journal article" date="2020" name="J Geophys Res Biogeosci">
        <title>Magnetotaxis as an Adaptation to Enable Bacterial Shuttling of Microbial Sulfur and Sulfur Cycling Across Aquatic Oxic#Anoxic Interfaces.</title>
        <authorList>
            <person name="Li J."/>
            <person name="Liu P."/>
            <person name="Wang J."/>
            <person name="Roberts A.P."/>
            <person name="Pan Y."/>
        </authorList>
    </citation>
    <scope>NUCLEOTIDE SEQUENCE [LARGE SCALE GENOMIC DNA]</scope>
    <source>
        <strain evidence="1 2">MYR-1_YQ</strain>
    </source>
</reference>
<keyword evidence="2" id="KW-1185">Reference proteome</keyword>
<evidence type="ECO:0000313" key="1">
    <source>
        <dbReference type="EMBL" id="MBV6342715.1"/>
    </source>
</evidence>
<organism evidence="1 2">
    <name type="scientific">Candidatus Magnetobacterium casense</name>
    <dbReference type="NCBI Taxonomy" id="1455061"/>
    <lineage>
        <taxon>Bacteria</taxon>
        <taxon>Pseudomonadati</taxon>
        <taxon>Nitrospirota</taxon>
        <taxon>Thermodesulfovibrionia</taxon>
        <taxon>Thermodesulfovibrionales</taxon>
        <taxon>Candidatus Magnetobacteriaceae</taxon>
        <taxon>Candidatus Magnetobacterium</taxon>
    </lineage>
</organism>
<name>A0ABS6S281_9BACT</name>
<sequence length="88" mass="10366">MPVIREVCRRMGVTIRKVDHGFQFIRDEYIINWSPSTNRVSIQYRMSGHDRSIPFNKDGKPGKPRILIALEELVEIVRNEDRPRDKTS</sequence>
<dbReference type="RefSeq" id="WP_218253330.1">
    <property type="nucleotide sequence ID" value="NZ_JABXWD010000325.1"/>
</dbReference>
<comment type="caution">
    <text evidence="1">The sequence shown here is derived from an EMBL/GenBank/DDBJ whole genome shotgun (WGS) entry which is preliminary data.</text>
</comment>
<gene>
    <name evidence="1" type="ORF">HWQ67_14105</name>
</gene>